<comment type="caution">
    <text evidence="2">The sequence shown here is derived from an EMBL/GenBank/DDBJ whole genome shotgun (WGS) entry which is preliminary data.</text>
</comment>
<feature type="compositionally biased region" description="Polar residues" evidence="1">
    <location>
        <begin position="22"/>
        <end position="39"/>
    </location>
</feature>
<dbReference type="OrthoDB" id="303636at2759"/>
<sequence length="412" mass="47473">MQDNNIESIENQNISVVKFSNDDQSSQGQPRIEKSVNNQQEHENSMFLIEHRDDYNMEQQNHEVVRKLSEQEIEIIQFADHKDMFFGNNQAEGENEFKEQKKEKIIIQNIGVPEYNHNSHQYDNQYHRNIAIIQEPIQQNYAQNQYINQQPIIMTHQQAMIPNQQQNTPIQLTDQYQREQNQEIGNEKKNKKKKKLDQENSDLYYQNNVVVVPVNQNEAADNTIVNLGSNISAYCCLGLLNRSDNCCQWICDLLVYCLSCPIIMLKKLIILIWDGCLEGLCSNLCPNCHKSCNTCCGLSSFNCVRCYNSLKRYSNSICTQLCCCVNCTVFSKELLQCWDSCSQFCFQICSAFGGFLLVCCEFILHNLGDCFYQICTLFCDCLGTSCEIICQVSETVCKNLGEILECCLLCCK</sequence>
<feature type="region of interest" description="Disordered" evidence="1">
    <location>
        <begin position="177"/>
        <end position="197"/>
    </location>
</feature>
<proteinExistence type="predicted"/>
<dbReference type="Proteomes" id="UP000692954">
    <property type="component" value="Unassembled WGS sequence"/>
</dbReference>
<evidence type="ECO:0000313" key="2">
    <source>
        <dbReference type="EMBL" id="CAD8128584.1"/>
    </source>
</evidence>
<dbReference type="EMBL" id="CAJJDN010000192">
    <property type="protein sequence ID" value="CAD8128584.1"/>
    <property type="molecule type" value="Genomic_DNA"/>
</dbReference>
<feature type="compositionally biased region" description="Basic and acidic residues" evidence="1">
    <location>
        <begin position="177"/>
        <end position="188"/>
    </location>
</feature>
<protein>
    <submittedName>
        <fullName evidence="2">Uncharacterized protein</fullName>
    </submittedName>
</protein>
<evidence type="ECO:0000313" key="3">
    <source>
        <dbReference type="Proteomes" id="UP000692954"/>
    </source>
</evidence>
<name>A0A8S1RPH6_9CILI</name>
<organism evidence="2 3">
    <name type="scientific">Paramecium sonneborni</name>
    <dbReference type="NCBI Taxonomy" id="65129"/>
    <lineage>
        <taxon>Eukaryota</taxon>
        <taxon>Sar</taxon>
        <taxon>Alveolata</taxon>
        <taxon>Ciliophora</taxon>
        <taxon>Intramacronucleata</taxon>
        <taxon>Oligohymenophorea</taxon>
        <taxon>Peniculida</taxon>
        <taxon>Parameciidae</taxon>
        <taxon>Paramecium</taxon>
    </lineage>
</organism>
<keyword evidence="3" id="KW-1185">Reference proteome</keyword>
<reference evidence="2" key="1">
    <citation type="submission" date="2021-01" db="EMBL/GenBank/DDBJ databases">
        <authorList>
            <consortium name="Genoscope - CEA"/>
            <person name="William W."/>
        </authorList>
    </citation>
    <scope>NUCLEOTIDE SEQUENCE</scope>
</reference>
<evidence type="ECO:0000256" key="1">
    <source>
        <dbReference type="SAM" id="MobiDB-lite"/>
    </source>
</evidence>
<feature type="region of interest" description="Disordered" evidence="1">
    <location>
        <begin position="1"/>
        <end position="41"/>
    </location>
</feature>
<dbReference type="AlphaFoldDB" id="A0A8S1RPH6"/>
<gene>
    <name evidence="2" type="ORF">PSON_ATCC_30995.1.T1920010</name>
</gene>
<accession>A0A8S1RPH6</accession>
<feature type="compositionally biased region" description="Low complexity" evidence="1">
    <location>
        <begin position="1"/>
        <end position="15"/>
    </location>
</feature>